<comment type="caution">
    <text evidence="2">The sequence shown here is derived from an EMBL/GenBank/DDBJ whole genome shotgun (WGS) entry which is preliminary data.</text>
</comment>
<dbReference type="GO" id="GO:0008311">
    <property type="term" value="F:double-stranded DNA 3'-5' DNA exonuclease activity"/>
    <property type="evidence" value="ECO:0007669"/>
    <property type="project" value="InterPro"/>
</dbReference>
<accession>A0A395M314</accession>
<gene>
    <name evidence="2" type="ORF">D0433_04905</name>
</gene>
<dbReference type="Pfam" id="PF03372">
    <property type="entry name" value="Exo_endo_phos"/>
    <property type="match status" value="1"/>
</dbReference>
<protein>
    <submittedName>
        <fullName evidence="2">Exodeoxyribonuclease III</fullName>
    </submittedName>
</protein>
<dbReference type="PANTHER" id="PTHR43250:SF2">
    <property type="entry name" value="EXODEOXYRIBONUCLEASE III"/>
    <property type="match status" value="1"/>
</dbReference>
<organism evidence="2 3">
    <name type="scientific">Candidatus Thermochlorobacter aerophilus</name>
    <dbReference type="NCBI Taxonomy" id="1868324"/>
    <lineage>
        <taxon>Bacteria</taxon>
        <taxon>Pseudomonadati</taxon>
        <taxon>Chlorobiota</taxon>
        <taxon>Chlorobiia</taxon>
        <taxon>Chlorobiales</taxon>
        <taxon>Candidatus Thermochlorobacteriaceae</taxon>
        <taxon>Candidatus Thermochlorobacter</taxon>
    </lineage>
</organism>
<evidence type="ECO:0000259" key="1">
    <source>
        <dbReference type="Pfam" id="PF03372"/>
    </source>
</evidence>
<dbReference type="PANTHER" id="PTHR43250">
    <property type="entry name" value="EXODEOXYRIBONUCLEASE III"/>
    <property type="match status" value="1"/>
</dbReference>
<proteinExistence type="predicted"/>
<dbReference type="GO" id="GO:0006281">
    <property type="term" value="P:DNA repair"/>
    <property type="evidence" value="ECO:0007669"/>
    <property type="project" value="InterPro"/>
</dbReference>
<evidence type="ECO:0000313" key="2">
    <source>
        <dbReference type="EMBL" id="RFM24608.1"/>
    </source>
</evidence>
<dbReference type="Proteomes" id="UP000266389">
    <property type="component" value="Unassembled WGS sequence"/>
</dbReference>
<evidence type="ECO:0000313" key="3">
    <source>
        <dbReference type="Proteomes" id="UP000266389"/>
    </source>
</evidence>
<reference evidence="2 3" key="1">
    <citation type="journal article" date="2011" name="ISME J.">
        <title>Community ecology of hot spring cyanobacterial mats: predominant populations and their functional potential.</title>
        <authorList>
            <person name="Klatt C.G."/>
            <person name="Wood J.M."/>
            <person name="Rusch D.B."/>
            <person name="Bateson M.M."/>
            <person name="Hamamura N."/>
            <person name="Heidelberg J.F."/>
            <person name="Grossman A.R."/>
            <person name="Bhaya D."/>
            <person name="Cohan F.M."/>
            <person name="Kuhl M."/>
            <person name="Bryant D.A."/>
            <person name="Ward D.M."/>
        </authorList>
    </citation>
    <scope>NUCLEOTIDE SEQUENCE [LARGE SCALE GENOMIC DNA]</scope>
    <source>
        <strain evidence="2">OS</strain>
    </source>
</reference>
<dbReference type="InterPro" id="IPR005135">
    <property type="entry name" value="Endo/exonuclease/phosphatase"/>
</dbReference>
<dbReference type="EMBL" id="PHFL01000038">
    <property type="protein sequence ID" value="RFM24608.1"/>
    <property type="molecule type" value="Genomic_DNA"/>
</dbReference>
<sequence length="116" mass="13181">MKLTTWNINGIRARETALLQRLAQTEPEILCVQELKADFGKIPNAFKNLSDYDVFWNPSTFKAGYSGVGLFVHRALSEKYGKPKFTIPDFDAENRVIQAEFEQVVILGIYAPRGEK</sequence>
<name>A0A395M314_9BACT</name>
<dbReference type="AlphaFoldDB" id="A0A395M314"/>
<dbReference type="SUPFAM" id="SSF56219">
    <property type="entry name" value="DNase I-like"/>
    <property type="match status" value="1"/>
</dbReference>
<dbReference type="InterPro" id="IPR036691">
    <property type="entry name" value="Endo/exonu/phosph_ase_sf"/>
</dbReference>
<dbReference type="Gene3D" id="3.60.10.10">
    <property type="entry name" value="Endonuclease/exonuclease/phosphatase"/>
    <property type="match status" value="1"/>
</dbReference>
<feature type="non-terminal residue" evidence="2">
    <location>
        <position position="116"/>
    </location>
</feature>
<feature type="domain" description="Endonuclease/exonuclease/phosphatase" evidence="1">
    <location>
        <begin position="5"/>
        <end position="88"/>
    </location>
</feature>
<dbReference type="InterPro" id="IPR037493">
    <property type="entry name" value="ExoIII-like"/>
</dbReference>